<dbReference type="SMART" id="SM00909">
    <property type="entry name" value="Germane"/>
    <property type="match status" value="1"/>
</dbReference>
<reference evidence="4" key="1">
    <citation type="submission" date="2020-02" db="EMBL/GenBank/DDBJ databases">
        <authorList>
            <person name="Meier V. D."/>
        </authorList>
    </citation>
    <scope>NUCLEOTIDE SEQUENCE</scope>
    <source>
        <strain evidence="4">AVDCRST_MAG57</strain>
    </source>
</reference>
<dbReference type="AlphaFoldDB" id="A0A6J4I6M4"/>
<feature type="signal peptide" evidence="2">
    <location>
        <begin position="1"/>
        <end position="23"/>
    </location>
</feature>
<name>A0A6J4I6M4_9ACTN</name>
<feature type="chain" id="PRO_5027032944" evidence="2">
    <location>
        <begin position="24"/>
        <end position="576"/>
    </location>
</feature>
<sequence>MSRRPGLRGAALLTLLLTLSACATVPTSSPTVQITQAPSRPVEEVGIEPVSPAPGATPEEIVRSFIDAAASARAGHRVAREHLAPGVAGTWSDEAGITVISANYSTVTTETGAVQVSAPLVGTVDERGVFAVGGPGTFTRQFTLQQVEGEWRISDPPDGLIILEPDFERLYDERAAYFLDTTGQRMVPDPRYLITGEAQPTALIQRLLDGPSGALAPGVRNPLAGVQLRNAVTVTGGTAVVDLTALATDPEPLLAQICAQLVWTLTPPQLRITAVEVRVDGEIVRLPDVPVRQTADDWASYNPEAVPVDAVGHYLNGGALHTTTTGAPTPGPAGAGVYSLSSAAVSAEPRSGRLVSLAGVRTDSGGATLLTGPYDGELTVALTAGSFTAPTVAATRPEVWVVRDGTSVVRLPAGAPPQAVSATTLPGLGVARVLRLSPDGVRAALVVDGPGGPALYVTTVVRAEDGSVALRDLRPVAPTLSRVVDVAWRDSGELLVLAELGGADGNVPYSVGVDGWGLSALPTAGLPSQPTAIAGAPTRQPLVSAGGTIWQLSGGTWGTLIRGREPLPGTSPFYPL</sequence>
<dbReference type="PROSITE" id="PS51257">
    <property type="entry name" value="PROKAR_LIPOPROTEIN"/>
    <property type="match status" value="1"/>
</dbReference>
<dbReference type="EMBL" id="CADCTI010000144">
    <property type="protein sequence ID" value="CAA9242531.1"/>
    <property type="molecule type" value="Genomic_DNA"/>
</dbReference>
<dbReference type="Pfam" id="PF25976">
    <property type="entry name" value="LpqB_N"/>
    <property type="match status" value="1"/>
</dbReference>
<dbReference type="InterPro" id="IPR059026">
    <property type="entry name" value="LpqB_N"/>
</dbReference>
<evidence type="ECO:0000256" key="1">
    <source>
        <dbReference type="SAM" id="MobiDB-lite"/>
    </source>
</evidence>
<dbReference type="Pfam" id="PF10647">
    <property type="entry name" value="Gmad1"/>
    <property type="match status" value="1"/>
</dbReference>
<proteinExistence type="predicted"/>
<dbReference type="Pfam" id="PF10646">
    <property type="entry name" value="Germane"/>
    <property type="match status" value="1"/>
</dbReference>
<protein>
    <submittedName>
        <fullName evidence="4">Sporulation and spore germination protein</fullName>
    </submittedName>
</protein>
<evidence type="ECO:0000256" key="2">
    <source>
        <dbReference type="SAM" id="SignalP"/>
    </source>
</evidence>
<keyword evidence="2" id="KW-0732">Signal</keyword>
<evidence type="ECO:0000259" key="3">
    <source>
        <dbReference type="SMART" id="SM00909"/>
    </source>
</evidence>
<feature type="compositionally biased region" description="Polar residues" evidence="1">
    <location>
        <begin position="28"/>
        <end position="38"/>
    </location>
</feature>
<gene>
    <name evidence="4" type="ORF">AVDCRST_MAG57-1561</name>
</gene>
<organism evidence="4">
    <name type="scientific">uncultured Blastococcus sp</name>
    <dbReference type="NCBI Taxonomy" id="217144"/>
    <lineage>
        <taxon>Bacteria</taxon>
        <taxon>Bacillati</taxon>
        <taxon>Actinomycetota</taxon>
        <taxon>Actinomycetes</taxon>
        <taxon>Geodermatophilales</taxon>
        <taxon>Geodermatophilaceae</taxon>
        <taxon>Blastococcus</taxon>
        <taxon>environmental samples</taxon>
    </lineage>
</organism>
<feature type="region of interest" description="Disordered" evidence="1">
    <location>
        <begin position="28"/>
        <end position="56"/>
    </location>
</feature>
<evidence type="ECO:0000313" key="4">
    <source>
        <dbReference type="EMBL" id="CAA9242531.1"/>
    </source>
</evidence>
<dbReference type="InterPro" id="IPR018910">
    <property type="entry name" value="LpqB_C"/>
</dbReference>
<feature type="domain" description="GerMN" evidence="3">
    <location>
        <begin position="200"/>
        <end position="288"/>
    </location>
</feature>
<accession>A0A6J4I6M4</accession>
<dbReference type="InterPro" id="IPR019606">
    <property type="entry name" value="GerMN"/>
</dbReference>